<keyword evidence="3" id="KW-1185">Reference proteome</keyword>
<keyword evidence="1" id="KW-0472">Membrane</keyword>
<evidence type="ECO:0000313" key="2">
    <source>
        <dbReference type="EMBL" id="RPJ68197.1"/>
    </source>
</evidence>
<comment type="caution">
    <text evidence="2">The sequence shown here is derived from an EMBL/GenBank/DDBJ whole genome shotgun (WGS) entry which is preliminary data.</text>
</comment>
<sequence>MSSLKPIAKGDMQMLKKLFLVCVVGMALIFFIQIFNSYNYKNAGDHTEDAISIRFIVVLATRWAFHQQQVAIKKQRFTWVPMTPHHYRLSQFEL</sequence>
<evidence type="ECO:0000313" key="3">
    <source>
        <dbReference type="Proteomes" id="UP000275281"/>
    </source>
</evidence>
<protein>
    <submittedName>
        <fullName evidence="2">Uncharacterized protein</fullName>
    </submittedName>
</protein>
<reference evidence="2 3" key="1">
    <citation type="submission" date="2018-11" db="EMBL/GenBank/DDBJ databases">
        <authorList>
            <person name="Ye M.-Q."/>
            <person name="Du Z.-J."/>
        </authorList>
    </citation>
    <scope>NUCLEOTIDE SEQUENCE [LARGE SCALE GENOMIC DNA]</scope>
    <source>
        <strain evidence="2 3">U0105</strain>
    </source>
</reference>
<gene>
    <name evidence="2" type="ORF">DRW07_01960</name>
</gene>
<dbReference type="RefSeq" id="WP_124026199.1">
    <property type="nucleotide sequence ID" value="NZ_JBHRSN010000005.1"/>
</dbReference>
<feature type="transmembrane region" description="Helical" evidence="1">
    <location>
        <begin position="18"/>
        <end position="38"/>
    </location>
</feature>
<name>A0A3N5Y2P3_9ALTE</name>
<keyword evidence="1" id="KW-1133">Transmembrane helix</keyword>
<evidence type="ECO:0000256" key="1">
    <source>
        <dbReference type="SAM" id="Phobius"/>
    </source>
</evidence>
<dbReference type="AlphaFoldDB" id="A0A3N5Y2P3"/>
<feature type="transmembrane region" description="Helical" evidence="1">
    <location>
        <begin position="50"/>
        <end position="65"/>
    </location>
</feature>
<keyword evidence="1" id="KW-0812">Transmembrane</keyword>
<accession>A0A3N5Y2P3</accession>
<dbReference type="Proteomes" id="UP000275281">
    <property type="component" value="Unassembled WGS sequence"/>
</dbReference>
<organism evidence="2 3">
    <name type="scientific">Alteromonas sediminis</name>
    <dbReference type="NCBI Taxonomy" id="2259342"/>
    <lineage>
        <taxon>Bacteria</taxon>
        <taxon>Pseudomonadati</taxon>
        <taxon>Pseudomonadota</taxon>
        <taxon>Gammaproteobacteria</taxon>
        <taxon>Alteromonadales</taxon>
        <taxon>Alteromonadaceae</taxon>
        <taxon>Alteromonas/Salinimonas group</taxon>
        <taxon>Alteromonas</taxon>
    </lineage>
</organism>
<dbReference type="EMBL" id="RPOK01000001">
    <property type="protein sequence ID" value="RPJ68197.1"/>
    <property type="molecule type" value="Genomic_DNA"/>
</dbReference>
<proteinExistence type="predicted"/>